<reference evidence="2" key="1">
    <citation type="submission" date="2022-03" db="EMBL/GenBank/DDBJ databases">
        <authorList>
            <person name="Leyn A S."/>
        </authorList>
    </citation>
    <scope>NUCLEOTIDE SEQUENCE</scope>
    <source>
        <strain evidence="2">Streptomyces globisporus 4-3</strain>
    </source>
</reference>
<accession>A0ABN8V0R8</accession>
<feature type="region of interest" description="Disordered" evidence="1">
    <location>
        <begin position="16"/>
        <end position="43"/>
    </location>
</feature>
<sequence>MGWGVRHRRPQVARFAWEPITSSSTATHASPPHAKPVSPRSSLVTTGGRSVFLWGYGAAFSRSGPVAQQAAEQVEVRDGAGTYRVFALLNRGDRHGARRDRSG</sequence>
<organism evidence="2 3">
    <name type="scientific">Streptomyces globisporus</name>
    <dbReference type="NCBI Taxonomy" id="1908"/>
    <lineage>
        <taxon>Bacteria</taxon>
        <taxon>Bacillati</taxon>
        <taxon>Actinomycetota</taxon>
        <taxon>Actinomycetes</taxon>
        <taxon>Kitasatosporales</taxon>
        <taxon>Streptomycetaceae</taxon>
        <taxon>Streptomyces</taxon>
    </lineage>
</organism>
<keyword evidence="3" id="KW-1185">Reference proteome</keyword>
<evidence type="ECO:0000256" key="1">
    <source>
        <dbReference type="SAM" id="MobiDB-lite"/>
    </source>
</evidence>
<dbReference type="Proteomes" id="UP001154015">
    <property type="component" value="Unassembled WGS sequence"/>
</dbReference>
<evidence type="ECO:0000313" key="2">
    <source>
        <dbReference type="EMBL" id="CAH9414951.1"/>
    </source>
</evidence>
<feature type="compositionally biased region" description="Low complexity" evidence="1">
    <location>
        <begin position="21"/>
        <end position="32"/>
    </location>
</feature>
<name>A0ABN8V0R8_STRGL</name>
<proteinExistence type="predicted"/>
<gene>
    <name evidence="2" type="ORF">SGL43_01963</name>
</gene>
<protein>
    <submittedName>
        <fullName evidence="2">Uncharacterized protein</fullName>
    </submittedName>
</protein>
<evidence type="ECO:0000313" key="3">
    <source>
        <dbReference type="Proteomes" id="UP001154015"/>
    </source>
</evidence>
<dbReference type="EMBL" id="CAKXYP010000005">
    <property type="protein sequence ID" value="CAH9414951.1"/>
    <property type="molecule type" value="Genomic_DNA"/>
</dbReference>
<comment type="caution">
    <text evidence="2">The sequence shown here is derived from an EMBL/GenBank/DDBJ whole genome shotgun (WGS) entry which is preliminary data.</text>
</comment>